<evidence type="ECO:0000313" key="9">
    <source>
        <dbReference type="EMBL" id="SDJ63484.1"/>
    </source>
</evidence>
<evidence type="ECO:0000256" key="6">
    <source>
        <dbReference type="ARBA" id="ARBA00023209"/>
    </source>
</evidence>
<feature type="domain" description="Digeranylgeranylglycerophospholipid reductase catalytic" evidence="8">
    <location>
        <begin position="199"/>
        <end position="248"/>
    </location>
</feature>
<dbReference type="Gene3D" id="3.50.50.60">
    <property type="entry name" value="FAD/NAD(P)-binding domain"/>
    <property type="match status" value="1"/>
</dbReference>
<evidence type="ECO:0000256" key="1">
    <source>
        <dbReference type="ARBA" id="ARBA00022516"/>
    </source>
</evidence>
<evidence type="ECO:0000259" key="8">
    <source>
        <dbReference type="Pfam" id="PF22578"/>
    </source>
</evidence>
<keyword evidence="6" id="KW-0594">Phospholipid biosynthesis</keyword>
<dbReference type="STRING" id="890420.SAMN05216226_106126"/>
<dbReference type="InterPro" id="IPR050407">
    <property type="entry name" value="Geranylgeranyl_reductase"/>
</dbReference>
<dbReference type="PANTHER" id="PTHR42685">
    <property type="entry name" value="GERANYLGERANYL DIPHOSPHATE REDUCTASE"/>
    <property type="match status" value="1"/>
</dbReference>
<keyword evidence="1" id="KW-0444">Lipid biosynthesis</keyword>
<keyword evidence="3" id="KW-0274">FAD</keyword>
<dbReference type="OrthoDB" id="6062at2157"/>
<dbReference type="Pfam" id="PF22578">
    <property type="entry name" value="GGR_cat"/>
    <property type="match status" value="1"/>
</dbReference>
<dbReference type="InterPro" id="IPR054715">
    <property type="entry name" value="GGR_cat"/>
</dbReference>
<keyword evidence="4" id="KW-0560">Oxidoreductase</keyword>
<dbReference type="SUPFAM" id="SSF51905">
    <property type="entry name" value="FAD/NAD(P)-binding domain"/>
    <property type="match status" value="1"/>
</dbReference>
<dbReference type="RefSeq" id="WP_092701606.1">
    <property type="nucleotide sequence ID" value="NZ_FNFC01000006.1"/>
</dbReference>
<name>A0A1G8VC55_9EURY</name>
<organism evidence="9 10">
    <name type="scientific">Halovenus aranensis</name>
    <dbReference type="NCBI Taxonomy" id="890420"/>
    <lineage>
        <taxon>Archaea</taxon>
        <taxon>Methanobacteriati</taxon>
        <taxon>Methanobacteriota</taxon>
        <taxon>Stenosarchaea group</taxon>
        <taxon>Halobacteria</taxon>
        <taxon>Halobacteriales</taxon>
        <taxon>Haloarculaceae</taxon>
        <taxon>Halovenus</taxon>
    </lineage>
</organism>
<dbReference type="PROSITE" id="PS51257">
    <property type="entry name" value="PROKAR_LIPOPROTEIN"/>
    <property type="match status" value="1"/>
</dbReference>
<evidence type="ECO:0000313" key="10">
    <source>
        <dbReference type="Proteomes" id="UP000198856"/>
    </source>
</evidence>
<reference evidence="9 10" key="1">
    <citation type="submission" date="2016-10" db="EMBL/GenBank/DDBJ databases">
        <authorList>
            <person name="de Groot N.N."/>
        </authorList>
    </citation>
    <scope>NUCLEOTIDE SEQUENCE [LARGE SCALE GENOMIC DNA]</scope>
    <source>
        <strain evidence="9 10">IBRC-M10015</strain>
    </source>
</reference>
<gene>
    <name evidence="9" type="ORF">SAMN05216226_106126</name>
</gene>
<keyword evidence="5" id="KW-0443">Lipid metabolism</keyword>
<dbReference type="Proteomes" id="UP000198856">
    <property type="component" value="Unassembled WGS sequence"/>
</dbReference>
<keyword evidence="10" id="KW-1185">Reference proteome</keyword>
<dbReference type="EMBL" id="FNFC01000006">
    <property type="protein sequence ID" value="SDJ63484.1"/>
    <property type="molecule type" value="Genomic_DNA"/>
</dbReference>
<sequence length="497" mass="54571">MARSEAYEVIVVGGGIGGCFAAATAAANGAEVVQLERKPADQGGFIACGDAIKSPTDPKGYPGPIDMAAITSDEAVLADGNIDKIEWWDEELGVRKVLPYETHSNVIDRYEFGQHLLEQTGELGVTQHFNTVVNGIVQNGQVQGVEAIRDGESVEYEAEMVIDAAGAQSVIQDMVDFEDLAVEPEPTFEKPHYTHFGSAYREIIETDEPVEYQNAIVGKPLEEMGYVWYFPRSPTAINVGLGFQMNKEPIALADRLREDVEDRPEFDGASVADRFDKKNKLGAALALRRPLDSMIAPGYITVGCAAGTTHPITGKGIRGAAFSGYSAGKTAAGAVADGDVSEQRLWEHNHYLYVEHGEAAKLAARDAYNVAASSIDIPVLRAVAAILPEDEIREIVSTKTSFDDLASKLSIAAGATKNLVSHYRKGTFEHLGVSKEMLYEALMGFRTTREYVDRYEEHYENYPASRDGYFEWLAERDRIDDEFYDAIDLEPDARKYQ</sequence>
<proteinExistence type="predicted"/>
<evidence type="ECO:0000256" key="2">
    <source>
        <dbReference type="ARBA" id="ARBA00022630"/>
    </source>
</evidence>
<dbReference type="AlphaFoldDB" id="A0A1G8VC55"/>
<dbReference type="GO" id="GO:0008654">
    <property type="term" value="P:phospholipid biosynthetic process"/>
    <property type="evidence" value="ECO:0007669"/>
    <property type="project" value="UniProtKB-KW"/>
</dbReference>
<dbReference type="PRINTS" id="PR00411">
    <property type="entry name" value="PNDRDTASEI"/>
</dbReference>
<evidence type="ECO:0000256" key="3">
    <source>
        <dbReference type="ARBA" id="ARBA00022827"/>
    </source>
</evidence>
<accession>A0A1G8VC55</accession>
<keyword evidence="2" id="KW-0285">Flavoprotein</keyword>
<evidence type="ECO:0000256" key="5">
    <source>
        <dbReference type="ARBA" id="ARBA00023098"/>
    </source>
</evidence>
<evidence type="ECO:0000256" key="7">
    <source>
        <dbReference type="ARBA" id="ARBA00023264"/>
    </source>
</evidence>
<dbReference type="InterPro" id="IPR036188">
    <property type="entry name" value="FAD/NAD-bd_sf"/>
</dbReference>
<dbReference type="Pfam" id="PF12831">
    <property type="entry name" value="FAD_oxidored"/>
    <property type="match status" value="1"/>
</dbReference>
<protein>
    <submittedName>
        <fullName evidence="9">Dehydrogenase (Flavoprotein)</fullName>
    </submittedName>
</protein>
<evidence type="ECO:0000256" key="4">
    <source>
        <dbReference type="ARBA" id="ARBA00023002"/>
    </source>
</evidence>
<dbReference type="GO" id="GO:0016491">
    <property type="term" value="F:oxidoreductase activity"/>
    <property type="evidence" value="ECO:0007669"/>
    <property type="project" value="UniProtKB-KW"/>
</dbReference>
<keyword evidence="7" id="KW-1208">Phospholipid metabolism</keyword>
<dbReference type="PANTHER" id="PTHR42685:SF18">
    <property type="entry name" value="DIGERANYLGERANYLGLYCEROPHOSPHOLIPID REDUCTASE"/>
    <property type="match status" value="1"/>
</dbReference>